<evidence type="ECO:0000256" key="1">
    <source>
        <dbReference type="SAM" id="MobiDB-lite"/>
    </source>
</evidence>
<feature type="region of interest" description="Disordered" evidence="1">
    <location>
        <begin position="262"/>
        <end position="329"/>
    </location>
</feature>
<accession>A0ABR0JKQ6</accession>
<name>A0ABR0JKQ6_9EURO</name>
<sequence length="520" mass="57717">MIRLPPTSISLSEGDIDLHLRQAQTYYGLLKQGYKKHDIARYLSDYRKAAIGLSDQSSIDFRPVPSTFDLACRQVTESSEQDEETPQYSNQVTDQASNSKSTQLAASSLNPMARSFSDDYGHIERQELFETEDAGGQQSGSPVSLIPQMQVNRHAPRKSSLLRFAEAVSPERNSEQAPTSSPPRNGIKIYRRRSLTYPYRSSEVDAQALISTSQDSLIEEFDQMSVRETSTQSETDMQESDDMPFEFQPAFSSTSTSWAFYDDLVPPPWPDDQDPDVDQTPRRSSSLLRQRRPMVHLPSSPPRAVSPIDNLPQAGPSSTSPELPATPTPIRNATAYARTEPRHPRHHFLDGVSFSVYNDSLAASSQPQTPADLSRGRLVTQNDAAYTAPPGMVRGGSASVTNQDGNRWDGDAGEQSPTVRAINLRDRRNRELHRSVRAEGVRLQRLRMRDEAMFTQGTAAANPAAGRTGTGEGARGEMLQDIWRDDLDADRVGEENLEPELDATGPRTMRVVSGNTRFET</sequence>
<evidence type="ECO:0000313" key="3">
    <source>
        <dbReference type="Proteomes" id="UP001345691"/>
    </source>
</evidence>
<dbReference type="EMBL" id="JAVRRF010000004">
    <property type="protein sequence ID" value="KAK5066473.1"/>
    <property type="molecule type" value="Genomic_DNA"/>
</dbReference>
<proteinExistence type="predicted"/>
<gene>
    <name evidence="2" type="ORF">LTR69_002993</name>
</gene>
<dbReference type="Proteomes" id="UP001345691">
    <property type="component" value="Unassembled WGS sequence"/>
</dbReference>
<feature type="compositionally biased region" description="Polar residues" evidence="1">
    <location>
        <begin position="86"/>
        <end position="107"/>
    </location>
</feature>
<feature type="region of interest" description="Disordered" evidence="1">
    <location>
        <begin position="496"/>
        <end position="520"/>
    </location>
</feature>
<feature type="region of interest" description="Disordered" evidence="1">
    <location>
        <begin position="167"/>
        <end position="188"/>
    </location>
</feature>
<feature type="region of interest" description="Disordered" evidence="1">
    <location>
        <begin position="75"/>
        <end position="107"/>
    </location>
</feature>
<comment type="caution">
    <text evidence="2">The sequence shown here is derived from an EMBL/GenBank/DDBJ whole genome shotgun (WGS) entry which is preliminary data.</text>
</comment>
<keyword evidence="3" id="KW-1185">Reference proteome</keyword>
<reference evidence="2 3" key="1">
    <citation type="submission" date="2023-08" db="EMBL/GenBank/DDBJ databases">
        <title>Black Yeasts Isolated from many extreme environments.</title>
        <authorList>
            <person name="Coleine C."/>
            <person name="Stajich J.E."/>
            <person name="Selbmann L."/>
        </authorList>
    </citation>
    <scope>NUCLEOTIDE SEQUENCE [LARGE SCALE GENOMIC DNA]</scope>
    <source>
        <strain evidence="2 3">CCFEE 6328</strain>
    </source>
</reference>
<evidence type="ECO:0000313" key="2">
    <source>
        <dbReference type="EMBL" id="KAK5066473.1"/>
    </source>
</evidence>
<protein>
    <submittedName>
        <fullName evidence="2">Uncharacterized protein</fullName>
    </submittedName>
</protein>
<organism evidence="2 3">
    <name type="scientific">Exophiala sideris</name>
    <dbReference type="NCBI Taxonomy" id="1016849"/>
    <lineage>
        <taxon>Eukaryota</taxon>
        <taxon>Fungi</taxon>
        <taxon>Dikarya</taxon>
        <taxon>Ascomycota</taxon>
        <taxon>Pezizomycotina</taxon>
        <taxon>Eurotiomycetes</taxon>
        <taxon>Chaetothyriomycetidae</taxon>
        <taxon>Chaetothyriales</taxon>
        <taxon>Herpotrichiellaceae</taxon>
        <taxon>Exophiala</taxon>
    </lineage>
</organism>